<dbReference type="KEGG" id="fgi:OP10G_0630"/>
<dbReference type="STRING" id="661478.OP10G_0630"/>
<evidence type="ECO:0000313" key="2">
    <source>
        <dbReference type="EMBL" id="AIE83998.1"/>
    </source>
</evidence>
<keyword evidence="1" id="KW-1133">Transmembrane helix</keyword>
<proteinExistence type="predicted"/>
<dbReference type="InterPro" id="IPR012902">
    <property type="entry name" value="N_methyl_site"/>
</dbReference>
<dbReference type="HOGENOM" id="CLU_1737822_0_0_0"/>
<keyword evidence="1" id="KW-0472">Membrane</keyword>
<feature type="transmembrane region" description="Helical" evidence="1">
    <location>
        <begin position="20"/>
        <end position="44"/>
    </location>
</feature>
<protein>
    <submittedName>
        <fullName evidence="2">Uncharacterized protein</fullName>
    </submittedName>
</protein>
<evidence type="ECO:0000313" key="3">
    <source>
        <dbReference type="Proteomes" id="UP000027982"/>
    </source>
</evidence>
<dbReference type="AlphaFoldDB" id="A0A068NKA0"/>
<accession>A0A068NKA0</accession>
<sequence length="150" mass="15797">MMVRTRRISRSQRSRGITMIETLIATVIVTVAMLGAVGIFMSVATLSANTAQASTAETIARRAIEEAKNLGFANLPEGSTTRYFDINGAGGATSTSPTDRFKVVTTVSSDVISGGVVDKTALRTVIVTVISTTDNKTLETTGTYFAWGGP</sequence>
<reference evidence="2 3" key="1">
    <citation type="journal article" date="2014" name="PLoS ONE">
        <title>The first complete genome sequence of the class fimbriimonadia in the phylum armatimonadetes.</title>
        <authorList>
            <person name="Hu Z.Y."/>
            <person name="Wang Y.Z."/>
            <person name="Im W.T."/>
            <person name="Wang S.Y."/>
            <person name="Zhao G.P."/>
            <person name="Zheng H.J."/>
            <person name="Quan Z.X."/>
        </authorList>
    </citation>
    <scope>NUCLEOTIDE SEQUENCE [LARGE SCALE GENOMIC DNA]</scope>
    <source>
        <strain evidence="2">Gsoil 348</strain>
    </source>
</reference>
<gene>
    <name evidence="2" type="ORF">OP10G_0630</name>
</gene>
<keyword evidence="3" id="KW-1185">Reference proteome</keyword>
<dbReference type="EMBL" id="CP007139">
    <property type="protein sequence ID" value="AIE83998.1"/>
    <property type="molecule type" value="Genomic_DNA"/>
</dbReference>
<dbReference type="Pfam" id="PF07963">
    <property type="entry name" value="N_methyl"/>
    <property type="match status" value="1"/>
</dbReference>
<name>A0A068NKA0_FIMGI</name>
<keyword evidence="1" id="KW-0812">Transmembrane</keyword>
<evidence type="ECO:0000256" key="1">
    <source>
        <dbReference type="SAM" id="Phobius"/>
    </source>
</evidence>
<organism evidence="2 3">
    <name type="scientific">Fimbriimonas ginsengisoli Gsoil 348</name>
    <dbReference type="NCBI Taxonomy" id="661478"/>
    <lineage>
        <taxon>Bacteria</taxon>
        <taxon>Bacillati</taxon>
        <taxon>Armatimonadota</taxon>
        <taxon>Fimbriimonadia</taxon>
        <taxon>Fimbriimonadales</taxon>
        <taxon>Fimbriimonadaceae</taxon>
        <taxon>Fimbriimonas</taxon>
    </lineage>
</organism>
<dbReference type="Proteomes" id="UP000027982">
    <property type="component" value="Chromosome"/>
</dbReference>